<sequence length="739" mass="81890">MASSPLEETPELLTPRTKIRALLATVDSDEEGDGNDAEPSGDAEMLRPRGKLASRMQGDGDGEVVGVGKGGKTASDERALDGEKNDADDDDDFPVMPRRVNRRLAFDTPQKAVRSPSPGLFVSSPAAQDNEADSDSDLPAVTSASFTALVERKRQERLAREAEQAERAESEDSDGITDDDGGRTLTQMGARPARKASKKAIEEMNRETQRMLRNRQLTLQPTTKKTFTKEMLFAAMGYGPDGRPAGEDSSSRPPSPRSDVVTGDAGTPPSSPPVVRKAVLDAENGEDEDDDELLSLEQIADGGMMARDKKGKGKAVASPKPKRRIRVRLPAMTTTTSDDELQVMNTTTNTKDKQSAQEERSLRTLRILAQVRSPGRKKQGASMTAMELSAQLRRRAKEQARRERERRVDMLKKQGVVVQTAEEREREQLVVEDLVAKAREEGRSKKKRVFDRRRTEARGLVVEQAVESDDEYAGVGGEDGEDSDDESSASMRDLLDDQGGVDEKDVDRLAAFDAQRTLAANEAQIAQLYKDITTGALRRKRPAAYTLSDSDSETERRRRQRVKQRRHAKMRSALYADERVKDLVEGGAGEAFVRSMQEDGLEDTKPNVQQRLAFTTTSTQTFKVPPLLRRATTNSTHLTDISTTTTTMATTTTTMDAEVKIRRSLRPASKPTTAPAPTKQQQQQQPSRERRLRDEARRRVDQELYVSRVNLRDLAVKSSKVSYKRNLSSHKTIPDGQNP</sequence>
<feature type="compositionally biased region" description="Acidic residues" evidence="4">
    <location>
        <begin position="283"/>
        <end position="294"/>
    </location>
</feature>
<feature type="region of interest" description="Disordered" evidence="4">
    <location>
        <begin position="23"/>
        <end position="140"/>
    </location>
</feature>
<dbReference type="GO" id="GO:0005634">
    <property type="term" value="C:nucleus"/>
    <property type="evidence" value="ECO:0007669"/>
    <property type="project" value="UniProtKB-SubCell"/>
</dbReference>
<organism evidence="6 7">
    <name type="scientific">Ophiocordyceps camponoti-rufipedis</name>
    <dbReference type="NCBI Taxonomy" id="2004952"/>
    <lineage>
        <taxon>Eukaryota</taxon>
        <taxon>Fungi</taxon>
        <taxon>Dikarya</taxon>
        <taxon>Ascomycota</taxon>
        <taxon>Pezizomycotina</taxon>
        <taxon>Sordariomycetes</taxon>
        <taxon>Hypocreomycetidae</taxon>
        <taxon>Hypocreales</taxon>
        <taxon>Ophiocordycipitaceae</taxon>
        <taxon>Ophiocordyceps</taxon>
    </lineage>
</organism>
<keyword evidence="3" id="KW-0539">Nucleus</keyword>
<comment type="subcellular location">
    <subcellularLocation>
        <location evidence="1">Nucleus</location>
    </subcellularLocation>
</comment>
<feature type="compositionally biased region" description="Polar residues" evidence="4">
    <location>
        <begin position="215"/>
        <end position="225"/>
    </location>
</feature>
<feature type="compositionally biased region" description="Basic and acidic residues" evidence="4">
    <location>
        <begin position="74"/>
        <end position="85"/>
    </location>
</feature>
<feature type="compositionally biased region" description="Low complexity" evidence="4">
    <location>
        <begin position="667"/>
        <end position="686"/>
    </location>
</feature>
<gene>
    <name evidence="6" type="ORF">CDD80_3722</name>
</gene>
<feature type="region of interest" description="Disordered" evidence="4">
    <location>
        <begin position="542"/>
        <end position="570"/>
    </location>
</feature>
<dbReference type="Proteomes" id="UP000226431">
    <property type="component" value="Unassembled WGS sequence"/>
</dbReference>
<dbReference type="AlphaFoldDB" id="A0A2C5Z2I9"/>
<dbReference type="GO" id="GO:0007095">
    <property type="term" value="P:mitotic G2 DNA damage checkpoint signaling"/>
    <property type="evidence" value="ECO:0007669"/>
    <property type="project" value="TreeGrafter"/>
</dbReference>
<dbReference type="PANTHER" id="PTHR14396:SF10">
    <property type="entry name" value="CLASPIN"/>
    <property type="match status" value="1"/>
</dbReference>
<feature type="region of interest" description="Disordered" evidence="4">
    <location>
        <begin position="461"/>
        <end position="500"/>
    </location>
</feature>
<reference evidence="6 7" key="1">
    <citation type="submission" date="2017-06" db="EMBL/GenBank/DDBJ databases">
        <title>Ant-infecting Ophiocordyceps genomes reveal a high diversity of potential behavioral manipulation genes and a possible major role for enterotoxins.</title>
        <authorList>
            <person name="De Bekker C."/>
            <person name="Evans H.C."/>
            <person name="Brachmann A."/>
            <person name="Hughes D.P."/>
        </authorList>
    </citation>
    <scope>NUCLEOTIDE SEQUENCE [LARGE SCALE GENOMIC DNA]</scope>
    <source>
        <strain evidence="6 7">Map16</strain>
    </source>
</reference>
<evidence type="ECO:0000256" key="2">
    <source>
        <dbReference type="ARBA" id="ARBA00022553"/>
    </source>
</evidence>
<evidence type="ECO:0000313" key="7">
    <source>
        <dbReference type="Proteomes" id="UP000226431"/>
    </source>
</evidence>
<dbReference type="Pfam" id="PF09444">
    <property type="entry name" value="MRC1"/>
    <property type="match status" value="1"/>
</dbReference>
<dbReference type="STRING" id="2004952.A0A2C5Z2I9"/>
<feature type="region of interest" description="Disordered" evidence="4">
    <location>
        <begin position="661"/>
        <end position="701"/>
    </location>
</feature>
<dbReference type="EMBL" id="NJES01000333">
    <property type="protein sequence ID" value="PHH73574.1"/>
    <property type="molecule type" value="Genomic_DNA"/>
</dbReference>
<feature type="region of interest" description="Disordered" evidence="4">
    <location>
        <begin position="372"/>
        <end position="407"/>
    </location>
</feature>
<proteinExistence type="predicted"/>
<dbReference type="GO" id="GO:0033314">
    <property type="term" value="P:mitotic DNA replication checkpoint signaling"/>
    <property type="evidence" value="ECO:0007669"/>
    <property type="project" value="TreeGrafter"/>
</dbReference>
<protein>
    <recommendedName>
        <fullName evidence="5">DNA replication checkpoint mediator MRC1 domain-containing protein</fullName>
    </recommendedName>
</protein>
<evidence type="ECO:0000256" key="1">
    <source>
        <dbReference type="ARBA" id="ARBA00004123"/>
    </source>
</evidence>
<feature type="compositionally biased region" description="Basic and acidic residues" evidence="4">
    <location>
        <begin position="199"/>
        <end position="210"/>
    </location>
</feature>
<feature type="compositionally biased region" description="Basic and acidic residues" evidence="4">
    <location>
        <begin position="397"/>
        <end position="407"/>
    </location>
</feature>
<feature type="domain" description="DNA replication checkpoint mediator MRC1" evidence="5">
    <location>
        <begin position="455"/>
        <end position="594"/>
    </location>
</feature>
<evidence type="ECO:0000256" key="4">
    <source>
        <dbReference type="SAM" id="MobiDB-lite"/>
    </source>
</evidence>
<name>A0A2C5Z2I9_9HYPO</name>
<comment type="caution">
    <text evidence="6">The sequence shown here is derived from an EMBL/GenBank/DDBJ whole genome shotgun (WGS) entry which is preliminary data.</text>
</comment>
<dbReference type="InterPro" id="IPR018564">
    <property type="entry name" value="Repl_chkpnt_MRC1_dom"/>
</dbReference>
<feature type="compositionally biased region" description="Basic residues" evidence="4">
    <location>
        <begin position="557"/>
        <end position="570"/>
    </location>
</feature>
<evidence type="ECO:0000259" key="5">
    <source>
        <dbReference type="Pfam" id="PF09444"/>
    </source>
</evidence>
<feature type="compositionally biased region" description="Acidic residues" evidence="4">
    <location>
        <begin position="466"/>
        <end position="487"/>
    </location>
</feature>
<feature type="compositionally biased region" description="Acidic residues" evidence="4">
    <location>
        <begin position="27"/>
        <end position="41"/>
    </location>
</feature>
<dbReference type="InterPro" id="IPR024146">
    <property type="entry name" value="Claspin"/>
</dbReference>
<feature type="compositionally biased region" description="Basic and acidic residues" evidence="4">
    <location>
        <begin position="687"/>
        <end position="701"/>
    </location>
</feature>
<keyword evidence="7" id="KW-1185">Reference proteome</keyword>
<keyword evidence="2" id="KW-0597">Phosphoprotein</keyword>
<accession>A0A2C5Z2I9</accession>
<dbReference type="GO" id="GO:0010997">
    <property type="term" value="F:anaphase-promoting complex binding"/>
    <property type="evidence" value="ECO:0007669"/>
    <property type="project" value="TreeGrafter"/>
</dbReference>
<evidence type="ECO:0000256" key="3">
    <source>
        <dbReference type="ARBA" id="ARBA00023242"/>
    </source>
</evidence>
<feature type="region of interest" description="Disordered" evidence="4">
    <location>
        <begin position="720"/>
        <end position="739"/>
    </location>
</feature>
<dbReference type="OrthoDB" id="2130597at2759"/>
<dbReference type="PANTHER" id="PTHR14396">
    <property type="entry name" value="CLASPIN"/>
    <property type="match status" value="1"/>
</dbReference>
<feature type="compositionally biased region" description="Basic and acidic residues" evidence="4">
    <location>
        <begin position="154"/>
        <end position="170"/>
    </location>
</feature>
<feature type="region of interest" description="Disordered" evidence="4">
    <location>
        <begin position="154"/>
        <end position="360"/>
    </location>
</feature>
<evidence type="ECO:0000313" key="6">
    <source>
        <dbReference type="EMBL" id="PHH73574.1"/>
    </source>
</evidence>
<feature type="compositionally biased region" description="Basic and acidic residues" evidence="4">
    <location>
        <begin position="350"/>
        <end position="360"/>
    </location>
</feature>